<evidence type="ECO:0000313" key="2">
    <source>
        <dbReference type="Proteomes" id="UP000050790"/>
    </source>
</evidence>
<feature type="compositionally biased region" description="Polar residues" evidence="1">
    <location>
        <begin position="801"/>
        <end position="824"/>
    </location>
</feature>
<name>A0AA85AFE3_9TREM</name>
<organism evidence="2 3">
    <name type="scientific">Schistosoma margrebowiei</name>
    <dbReference type="NCBI Taxonomy" id="48269"/>
    <lineage>
        <taxon>Eukaryota</taxon>
        <taxon>Metazoa</taxon>
        <taxon>Spiralia</taxon>
        <taxon>Lophotrochozoa</taxon>
        <taxon>Platyhelminthes</taxon>
        <taxon>Trematoda</taxon>
        <taxon>Digenea</taxon>
        <taxon>Strigeidida</taxon>
        <taxon>Schistosomatoidea</taxon>
        <taxon>Schistosomatidae</taxon>
        <taxon>Schistosoma</taxon>
    </lineage>
</organism>
<feature type="region of interest" description="Disordered" evidence="1">
    <location>
        <begin position="163"/>
        <end position="238"/>
    </location>
</feature>
<feature type="region of interest" description="Disordered" evidence="1">
    <location>
        <begin position="447"/>
        <end position="483"/>
    </location>
</feature>
<feature type="compositionally biased region" description="Low complexity" evidence="1">
    <location>
        <begin position="752"/>
        <end position="778"/>
    </location>
</feature>
<evidence type="ECO:0008006" key="4">
    <source>
        <dbReference type="Google" id="ProtNLM"/>
    </source>
</evidence>
<protein>
    <recommendedName>
        <fullName evidence="4">Ftz-F1 interacting protein</fullName>
    </recommendedName>
</protein>
<feature type="compositionally biased region" description="Polar residues" evidence="1">
    <location>
        <begin position="779"/>
        <end position="788"/>
    </location>
</feature>
<evidence type="ECO:0000313" key="3">
    <source>
        <dbReference type="WBParaSite" id="SMRG1_80780.4"/>
    </source>
</evidence>
<dbReference type="WBParaSite" id="SMRG1_80780.4">
    <property type="protein sequence ID" value="SMRG1_80780.4"/>
    <property type="gene ID" value="SMRG1_80780"/>
</dbReference>
<dbReference type="AlphaFoldDB" id="A0AA85AFE3"/>
<feature type="compositionally biased region" description="Basic and acidic residues" evidence="1">
    <location>
        <begin position="85"/>
        <end position="98"/>
    </location>
</feature>
<reference evidence="3" key="1">
    <citation type="submission" date="2023-11" db="UniProtKB">
        <authorList>
            <consortium name="WormBaseParasite"/>
        </authorList>
    </citation>
    <scope>IDENTIFICATION</scope>
</reference>
<feature type="region of interest" description="Disordered" evidence="1">
    <location>
        <begin position="1"/>
        <end position="99"/>
    </location>
</feature>
<feature type="compositionally biased region" description="Low complexity" evidence="1">
    <location>
        <begin position="472"/>
        <end position="483"/>
    </location>
</feature>
<feature type="compositionally biased region" description="Basic and acidic residues" evidence="1">
    <location>
        <begin position="1"/>
        <end position="10"/>
    </location>
</feature>
<accession>A0AA85AFE3</accession>
<feature type="compositionally biased region" description="Polar residues" evidence="1">
    <location>
        <begin position="72"/>
        <end position="82"/>
    </location>
</feature>
<sequence length="955" mass="104854">MRSKRNDIRISRKFVPNPGSLKTTKRDRHIRSISAKSKSKNDDNDQDLTTTPSDKVPVVKDNRNSERKPKNSAASNLGSSLKSRVMSDPKRKPTDISDGRLALSEQKRKRSGAENYINKRFLYDVVEPPKRNRQKKFLHFTDRSTAALMAVSSANLLKKHKSKLSVSSQIPGDHDLFPRVKSRHGRRLKPKHEYSPSQSADEHHSFDQPLSTDSSWKPIRKNKVLSQATKSRSEHKSDTINYLKHDKYNKEYYSSDEDREGNGLEGILSSKTYYPDASCISTYSDMFSELQKPEQLIHGQNPDTVENHGRLESSRLKNRSNLRRVLSPSCNQKEPTNTFLRQTIFRSDEISPPIDRHTTNILDFCISSNVDQFAHLRTNLDKTAIHEDDLESAEPHGLVNRRVQQSQEELEEDLLAPELSIITGSNTAASSDGVLVSTLTDTGAMLSCNSSSGSSRRKSPVRPMQVLRTKTTHTSTTAAPSNASPTMLVTCSDNKISCNHHLIIQLVFINCSPFVFTSPSVVTNTVYTRSLSDLDLGHDGDVLTSGMCSVLSGNNSQSLGDSNQPLENSYVVNNSELEIHSISDHSHQILSSGSPLTLTSISSVNQVPVCIDSPNASKGNTTVSSGLLPSLLTQSTTRPVPVVQQPIISRVFMAPNTTRSVTTPVPKPVMSVPHSTLGSVSSRRRPTILKRTLGTVNSTTSNSLVASRPTVFETSDNDVDLSTSSSRTINVFNPGSTGQLQKPINSITTEESGSSGNLTNTSTKLLQLVTTTTTSTPSDRLNPNQTASDRLFGKRLIAYNRNASHTPNNTVSNTTQNSGTTHHQSPAPTNTTINTATPYRYAVVRGSADGKQYVLISNPRMVDQTVHEQPVATLTTAVNDAPLEPIYVSTPTVSENFNSEQLFSVDSCVSRAFKVEINGAHLIRMNPEGHSISGNDRQIRTIYTTPQGATTLAAT</sequence>
<feature type="compositionally biased region" description="Basic and acidic residues" evidence="1">
    <location>
        <begin position="57"/>
        <end position="69"/>
    </location>
</feature>
<feature type="compositionally biased region" description="Polar residues" evidence="1">
    <location>
        <begin position="732"/>
        <end position="751"/>
    </location>
</feature>
<feature type="region of interest" description="Disordered" evidence="1">
    <location>
        <begin position="732"/>
        <end position="834"/>
    </location>
</feature>
<feature type="region of interest" description="Disordered" evidence="1">
    <location>
        <begin position="662"/>
        <end position="682"/>
    </location>
</feature>
<proteinExistence type="predicted"/>
<feature type="compositionally biased region" description="Basic residues" evidence="1">
    <location>
        <begin position="180"/>
        <end position="190"/>
    </location>
</feature>
<evidence type="ECO:0000256" key="1">
    <source>
        <dbReference type="SAM" id="MobiDB-lite"/>
    </source>
</evidence>
<dbReference type="Proteomes" id="UP000050790">
    <property type="component" value="Unassembled WGS sequence"/>
</dbReference>